<dbReference type="EMBL" id="BAAANB010000021">
    <property type="protein sequence ID" value="GAA2038860.1"/>
    <property type="molecule type" value="Genomic_DNA"/>
</dbReference>
<evidence type="ECO:0000256" key="1">
    <source>
        <dbReference type="SAM" id="MobiDB-lite"/>
    </source>
</evidence>
<comment type="caution">
    <text evidence="2">The sequence shown here is derived from an EMBL/GenBank/DDBJ whole genome shotgun (WGS) entry which is preliminary data.</text>
</comment>
<accession>A0ABN2UKH5</accession>
<protein>
    <submittedName>
        <fullName evidence="2">Uncharacterized protein</fullName>
    </submittedName>
</protein>
<name>A0ABN2UKH5_9MICO</name>
<reference evidence="2 3" key="1">
    <citation type="journal article" date="2019" name="Int. J. Syst. Evol. Microbiol.">
        <title>The Global Catalogue of Microorganisms (GCM) 10K type strain sequencing project: providing services to taxonomists for standard genome sequencing and annotation.</title>
        <authorList>
            <consortium name="The Broad Institute Genomics Platform"/>
            <consortium name="The Broad Institute Genome Sequencing Center for Infectious Disease"/>
            <person name="Wu L."/>
            <person name="Ma J."/>
        </authorList>
    </citation>
    <scope>NUCLEOTIDE SEQUENCE [LARGE SCALE GENOMIC DNA]</scope>
    <source>
        <strain evidence="2 3">JCM 14283</strain>
    </source>
</reference>
<sequence length="82" mass="8552">MAGLREGDGDSPGAAPEVEDLERSTEPGTALVGDAAHGRDDGRRAKPSTSLGALLVGHGILRRGTWYAWCCACVICIFTLVP</sequence>
<evidence type="ECO:0000313" key="3">
    <source>
        <dbReference type="Proteomes" id="UP001501285"/>
    </source>
</evidence>
<keyword evidence="3" id="KW-1185">Reference proteome</keyword>
<organism evidence="2 3">
    <name type="scientific">Terrabacter terrae</name>
    <dbReference type="NCBI Taxonomy" id="318434"/>
    <lineage>
        <taxon>Bacteria</taxon>
        <taxon>Bacillati</taxon>
        <taxon>Actinomycetota</taxon>
        <taxon>Actinomycetes</taxon>
        <taxon>Micrococcales</taxon>
        <taxon>Intrasporangiaceae</taxon>
        <taxon>Terrabacter</taxon>
    </lineage>
</organism>
<gene>
    <name evidence="2" type="ORF">GCM10009740_34220</name>
</gene>
<feature type="region of interest" description="Disordered" evidence="1">
    <location>
        <begin position="1"/>
        <end position="47"/>
    </location>
</feature>
<proteinExistence type="predicted"/>
<dbReference type="Proteomes" id="UP001501285">
    <property type="component" value="Unassembled WGS sequence"/>
</dbReference>
<evidence type="ECO:0000313" key="2">
    <source>
        <dbReference type="EMBL" id="GAA2038860.1"/>
    </source>
</evidence>